<evidence type="ECO:0000313" key="2">
    <source>
        <dbReference type="Proteomes" id="UP001634007"/>
    </source>
</evidence>
<comment type="caution">
    <text evidence="1">The sequence shown here is derived from an EMBL/GenBank/DDBJ whole genome shotgun (WGS) entry which is preliminary data.</text>
</comment>
<dbReference type="AlphaFoldDB" id="A0ABD3JH22"/>
<sequence length="107" mass="12104">MLIIDHSIDEPYRVQHSDTDAISFDSYPHHAHRPHTYDGLYGNADRTEPRRAHAAEVLVYDHGPASTVKGNVGSELVDEKINEEAEQFIRMGHKKFNMSRSLSMNSG</sequence>
<gene>
    <name evidence="1" type="ORF">ACJRO7_031349</name>
</gene>
<reference evidence="1 2" key="1">
    <citation type="submission" date="2024-11" db="EMBL/GenBank/DDBJ databases">
        <title>Chromosome-level genome assembly of Eucalyptus globulus Labill. provides insights into its genome evolution.</title>
        <authorList>
            <person name="Li X."/>
        </authorList>
    </citation>
    <scope>NUCLEOTIDE SEQUENCE [LARGE SCALE GENOMIC DNA]</scope>
    <source>
        <strain evidence="1">CL2024</strain>
        <tissue evidence="1">Fresh tender leaves</tissue>
    </source>
</reference>
<name>A0ABD3JH22_EUCGL</name>
<dbReference type="EMBL" id="JBJKBG010000008">
    <property type="protein sequence ID" value="KAL3726437.1"/>
    <property type="molecule type" value="Genomic_DNA"/>
</dbReference>
<protein>
    <submittedName>
        <fullName evidence="1">Uncharacterized protein</fullName>
    </submittedName>
</protein>
<dbReference type="Proteomes" id="UP001634007">
    <property type="component" value="Unassembled WGS sequence"/>
</dbReference>
<evidence type="ECO:0000313" key="1">
    <source>
        <dbReference type="EMBL" id="KAL3726437.1"/>
    </source>
</evidence>
<organism evidence="1 2">
    <name type="scientific">Eucalyptus globulus</name>
    <name type="common">Tasmanian blue gum</name>
    <dbReference type="NCBI Taxonomy" id="34317"/>
    <lineage>
        <taxon>Eukaryota</taxon>
        <taxon>Viridiplantae</taxon>
        <taxon>Streptophyta</taxon>
        <taxon>Embryophyta</taxon>
        <taxon>Tracheophyta</taxon>
        <taxon>Spermatophyta</taxon>
        <taxon>Magnoliopsida</taxon>
        <taxon>eudicotyledons</taxon>
        <taxon>Gunneridae</taxon>
        <taxon>Pentapetalae</taxon>
        <taxon>rosids</taxon>
        <taxon>malvids</taxon>
        <taxon>Myrtales</taxon>
        <taxon>Myrtaceae</taxon>
        <taxon>Myrtoideae</taxon>
        <taxon>Eucalypteae</taxon>
        <taxon>Eucalyptus</taxon>
    </lineage>
</organism>
<keyword evidence="2" id="KW-1185">Reference proteome</keyword>
<accession>A0ABD3JH22</accession>
<proteinExistence type="predicted"/>